<organism evidence="4 5">
    <name type="scientific">Bradyrhizobium canariense</name>
    <dbReference type="NCBI Taxonomy" id="255045"/>
    <lineage>
        <taxon>Bacteria</taxon>
        <taxon>Pseudomonadati</taxon>
        <taxon>Pseudomonadota</taxon>
        <taxon>Alphaproteobacteria</taxon>
        <taxon>Hyphomicrobiales</taxon>
        <taxon>Nitrobacteraceae</taxon>
        <taxon>Bradyrhizobium</taxon>
    </lineage>
</organism>
<dbReference type="PRINTS" id="PR00081">
    <property type="entry name" value="GDHRDH"/>
</dbReference>
<dbReference type="FunFam" id="3.40.50.720:FF:000084">
    <property type="entry name" value="Short-chain dehydrogenase reductase"/>
    <property type="match status" value="1"/>
</dbReference>
<dbReference type="PANTHER" id="PTHR43669">
    <property type="entry name" value="5-KETO-D-GLUCONATE 5-REDUCTASE"/>
    <property type="match status" value="1"/>
</dbReference>
<feature type="domain" description="Ketoreductase" evidence="3">
    <location>
        <begin position="7"/>
        <end position="181"/>
    </location>
</feature>
<dbReference type="Gene3D" id="3.40.50.720">
    <property type="entry name" value="NAD(P)-binding Rossmann-like Domain"/>
    <property type="match status" value="1"/>
</dbReference>
<dbReference type="RefSeq" id="WP_146688386.1">
    <property type="nucleotide sequence ID" value="NZ_LT629750.1"/>
</dbReference>
<dbReference type="AlphaFoldDB" id="A0A1H1WI51"/>
<dbReference type="Pfam" id="PF13561">
    <property type="entry name" value="adh_short_C2"/>
    <property type="match status" value="1"/>
</dbReference>
<evidence type="ECO:0000259" key="3">
    <source>
        <dbReference type="SMART" id="SM00822"/>
    </source>
</evidence>
<name>A0A1H1WI51_9BRAD</name>
<dbReference type="CDD" id="cd05233">
    <property type="entry name" value="SDR_c"/>
    <property type="match status" value="1"/>
</dbReference>
<dbReference type="InterPro" id="IPR020904">
    <property type="entry name" value="Sc_DH/Rdtase_CS"/>
</dbReference>
<accession>A0A1H1WI51</accession>
<gene>
    <name evidence="4" type="ORF">SAMN05444158_3828</name>
</gene>
<dbReference type="SMART" id="SM00822">
    <property type="entry name" value="PKS_KR"/>
    <property type="match status" value="1"/>
</dbReference>
<reference evidence="5" key="1">
    <citation type="submission" date="2016-10" db="EMBL/GenBank/DDBJ databases">
        <authorList>
            <person name="Varghese N."/>
            <person name="Submissions S."/>
        </authorList>
    </citation>
    <scope>NUCLEOTIDE SEQUENCE [LARGE SCALE GENOMIC DNA]</scope>
    <source>
        <strain evidence="5">GAS369</strain>
    </source>
</reference>
<dbReference type="SUPFAM" id="SSF51735">
    <property type="entry name" value="NAD(P)-binding Rossmann-fold domains"/>
    <property type="match status" value="1"/>
</dbReference>
<dbReference type="Proteomes" id="UP000243904">
    <property type="component" value="Chromosome I"/>
</dbReference>
<protein>
    <submittedName>
        <fullName evidence="4">NAD(P)-dependent dehydrogenase, short-chain alcohol dehydrogenase family</fullName>
    </submittedName>
</protein>
<dbReference type="InterPro" id="IPR057326">
    <property type="entry name" value="KR_dom"/>
</dbReference>
<dbReference type="PRINTS" id="PR00080">
    <property type="entry name" value="SDRFAMILY"/>
</dbReference>
<sequence length="249" mass="26306">MSKLNGKVAVITGGSSGIGLAAAKKFVEEGAYVFIVGRRQGELDKAKAEIGKNVSAVQADVADLDDLDRLYQTVKDVKGAVDIVVASAGFVERKLTQDATPAHFDKTFGINARGVYFTVQKAFPLLRKGGSIVLVSSGLHLKGLPEHGTYAATKAALRSFARTWAMELKDRGIRVNTLSPGAVDTPIIDSQFKTKEEADGARAFFAGITPLGRIGRPEEMASAVLFLASDDSSYSTGIDLVADGGITQV</sequence>
<dbReference type="PROSITE" id="PS00061">
    <property type="entry name" value="ADH_SHORT"/>
    <property type="match status" value="1"/>
</dbReference>
<evidence type="ECO:0000313" key="5">
    <source>
        <dbReference type="Proteomes" id="UP000243904"/>
    </source>
</evidence>
<dbReference type="InterPro" id="IPR036291">
    <property type="entry name" value="NAD(P)-bd_dom_sf"/>
</dbReference>
<dbReference type="EMBL" id="LT629750">
    <property type="protein sequence ID" value="SDS95859.1"/>
    <property type="molecule type" value="Genomic_DNA"/>
</dbReference>
<dbReference type="GO" id="GO:0016491">
    <property type="term" value="F:oxidoreductase activity"/>
    <property type="evidence" value="ECO:0007669"/>
    <property type="project" value="UniProtKB-KW"/>
</dbReference>
<keyword evidence="5" id="KW-1185">Reference proteome</keyword>
<dbReference type="InterPro" id="IPR002347">
    <property type="entry name" value="SDR_fam"/>
</dbReference>
<keyword evidence="2" id="KW-0560">Oxidoreductase</keyword>
<evidence type="ECO:0000313" key="4">
    <source>
        <dbReference type="EMBL" id="SDS95859.1"/>
    </source>
</evidence>
<comment type="similarity">
    <text evidence="1">Belongs to the short-chain dehydrogenases/reductases (SDR) family.</text>
</comment>
<evidence type="ECO:0000256" key="1">
    <source>
        <dbReference type="ARBA" id="ARBA00006484"/>
    </source>
</evidence>
<dbReference type="PANTHER" id="PTHR43669:SF3">
    <property type="entry name" value="ALCOHOL DEHYDROGENASE, PUTATIVE (AFU_ORTHOLOGUE AFUA_3G03445)-RELATED"/>
    <property type="match status" value="1"/>
</dbReference>
<evidence type="ECO:0000256" key="2">
    <source>
        <dbReference type="ARBA" id="ARBA00023002"/>
    </source>
</evidence>
<proteinExistence type="inferred from homology"/>